<dbReference type="RefSeq" id="WP_305928774.1">
    <property type="nucleotide sequence ID" value="NZ_JAVAIL010000001.1"/>
</dbReference>
<keyword evidence="3" id="KW-1185">Reference proteome</keyword>
<dbReference type="Proteomes" id="UP001235664">
    <property type="component" value="Unassembled WGS sequence"/>
</dbReference>
<keyword evidence="1" id="KW-1133">Transmembrane helix</keyword>
<evidence type="ECO:0000313" key="3">
    <source>
        <dbReference type="Proteomes" id="UP001235664"/>
    </source>
</evidence>
<reference evidence="2 3" key="1">
    <citation type="submission" date="2023-08" db="EMBL/GenBank/DDBJ databases">
        <title>genomic of DY56.</title>
        <authorList>
            <person name="Wang Y."/>
        </authorList>
    </citation>
    <scope>NUCLEOTIDE SEQUENCE [LARGE SCALE GENOMIC DNA]</scope>
    <source>
        <strain evidence="2 3">DY56-A-20</strain>
    </source>
</reference>
<gene>
    <name evidence="2" type="ORF">Q9K01_03295</name>
</gene>
<comment type="caution">
    <text evidence="2">The sequence shown here is derived from an EMBL/GenBank/DDBJ whole genome shotgun (WGS) entry which is preliminary data.</text>
</comment>
<evidence type="ECO:0008006" key="4">
    <source>
        <dbReference type="Google" id="ProtNLM"/>
    </source>
</evidence>
<sequence length="114" mass="12899">MAAWLPLWVAMPFVGLLLLSGLWAGRRYARFEQLPGHYDIAGNPTRMAPRRTMVWMLPMLFSLVLLTIATFTALIPREMQNGEPAIGALFGGVSLVAAQMFVLWLTERWARRQP</sequence>
<proteinExistence type="predicted"/>
<keyword evidence="1" id="KW-0472">Membrane</keyword>
<keyword evidence="1" id="KW-0812">Transmembrane</keyword>
<protein>
    <recommendedName>
        <fullName evidence="4">DUF1648 domain-containing protein</fullName>
    </recommendedName>
</protein>
<organism evidence="2 3">
    <name type="scientific">Qipengyuania benthica</name>
    <dbReference type="NCBI Taxonomy" id="3067651"/>
    <lineage>
        <taxon>Bacteria</taxon>
        <taxon>Pseudomonadati</taxon>
        <taxon>Pseudomonadota</taxon>
        <taxon>Alphaproteobacteria</taxon>
        <taxon>Sphingomonadales</taxon>
        <taxon>Erythrobacteraceae</taxon>
        <taxon>Qipengyuania</taxon>
    </lineage>
</organism>
<evidence type="ECO:0000256" key="1">
    <source>
        <dbReference type="SAM" id="Phobius"/>
    </source>
</evidence>
<dbReference type="EMBL" id="JAVAIL010000001">
    <property type="protein sequence ID" value="MDP4538648.1"/>
    <property type="molecule type" value="Genomic_DNA"/>
</dbReference>
<name>A0ABT9H5R4_9SPHN</name>
<feature type="transmembrane region" description="Helical" evidence="1">
    <location>
        <begin position="6"/>
        <end position="25"/>
    </location>
</feature>
<accession>A0ABT9H5R4</accession>
<evidence type="ECO:0000313" key="2">
    <source>
        <dbReference type="EMBL" id="MDP4538648.1"/>
    </source>
</evidence>
<feature type="transmembrane region" description="Helical" evidence="1">
    <location>
        <begin position="86"/>
        <end position="105"/>
    </location>
</feature>
<feature type="transmembrane region" description="Helical" evidence="1">
    <location>
        <begin position="54"/>
        <end position="74"/>
    </location>
</feature>